<feature type="compositionally biased region" description="Basic and acidic residues" evidence="1">
    <location>
        <begin position="195"/>
        <end position="213"/>
    </location>
</feature>
<reference evidence="2" key="2">
    <citation type="submission" date="2025-09" db="UniProtKB">
        <authorList>
            <consortium name="Ensembl"/>
        </authorList>
    </citation>
    <scope>IDENTIFICATION</scope>
</reference>
<accession>A0A8B9FMX5</accession>
<feature type="region of interest" description="Disordered" evidence="1">
    <location>
        <begin position="161"/>
        <end position="228"/>
    </location>
</feature>
<dbReference type="Ensembl" id="ENSACOT00000012759.1">
    <property type="protein sequence ID" value="ENSACOP00000012324.1"/>
    <property type="gene ID" value="ENSACOG00000008568.1"/>
</dbReference>
<evidence type="ECO:0000256" key="1">
    <source>
        <dbReference type="SAM" id="MobiDB-lite"/>
    </source>
</evidence>
<protein>
    <submittedName>
        <fullName evidence="2">Uncharacterized protein</fullName>
    </submittedName>
</protein>
<dbReference type="AlphaFoldDB" id="A0A8B9FMX5"/>
<organism evidence="2 3">
    <name type="scientific">Amazona collaria</name>
    <name type="common">yellow-billed parrot</name>
    <dbReference type="NCBI Taxonomy" id="241587"/>
    <lineage>
        <taxon>Eukaryota</taxon>
        <taxon>Metazoa</taxon>
        <taxon>Chordata</taxon>
        <taxon>Craniata</taxon>
        <taxon>Vertebrata</taxon>
        <taxon>Euteleostomi</taxon>
        <taxon>Archelosauria</taxon>
        <taxon>Archosauria</taxon>
        <taxon>Dinosauria</taxon>
        <taxon>Saurischia</taxon>
        <taxon>Theropoda</taxon>
        <taxon>Coelurosauria</taxon>
        <taxon>Aves</taxon>
        <taxon>Neognathae</taxon>
        <taxon>Neoaves</taxon>
        <taxon>Telluraves</taxon>
        <taxon>Australaves</taxon>
        <taxon>Psittaciformes</taxon>
        <taxon>Psittacidae</taxon>
        <taxon>Amazona</taxon>
    </lineage>
</organism>
<sequence>MMEELSFEGILEILDLMLSRPNAEIVPLEPVGSEMSTPQSVRSQALLVNSGTSDPPCAVEESQLAPVTPAAADTSFLVEAAQALTAAEGCGGELLFAPYDAACVEGAAAAEMALEPVATQEAPGEGREQPDPCPAQAAELFVLEGLFSEEQGNTGVQWDSVQEERQSASGIEAVSKAVEEAGPPVKRGCRKRRHSSEEGKSPVRDSPLFRDGRGSCSETLPNRGDEKS</sequence>
<evidence type="ECO:0000313" key="3">
    <source>
        <dbReference type="Proteomes" id="UP000694522"/>
    </source>
</evidence>
<evidence type="ECO:0000313" key="2">
    <source>
        <dbReference type="Ensembl" id="ENSACOP00000012324.1"/>
    </source>
</evidence>
<name>A0A8B9FMX5_9PSIT</name>
<keyword evidence="3" id="KW-1185">Reference proteome</keyword>
<dbReference type="Proteomes" id="UP000694522">
    <property type="component" value="Unplaced"/>
</dbReference>
<proteinExistence type="predicted"/>
<reference evidence="2" key="1">
    <citation type="submission" date="2025-08" db="UniProtKB">
        <authorList>
            <consortium name="Ensembl"/>
        </authorList>
    </citation>
    <scope>IDENTIFICATION</scope>
</reference>